<accession>A0A9X1T4K9</accession>
<protein>
    <submittedName>
        <fullName evidence="2">Uncharacterized protein</fullName>
    </submittedName>
</protein>
<sequence>MSVTTAALPPRPEPPARLPGAMPDRPGAAPPQSADPAMSGGDRITGGLVDRTAATVGAAPATAFPGAANGVTGKIDEDYIEGLRATVQETLADYLAIRNFIALETLASQTSLLIVEGFGGVPVTSVPTPSAGTPAQAVTAAYLDKAG</sequence>
<dbReference type="Proteomes" id="UP001139035">
    <property type="component" value="Unassembled WGS sequence"/>
</dbReference>
<dbReference type="AlphaFoldDB" id="A0A9X1T4K9"/>
<evidence type="ECO:0000313" key="3">
    <source>
        <dbReference type="Proteomes" id="UP001139035"/>
    </source>
</evidence>
<dbReference type="RefSeq" id="WP_233719009.1">
    <property type="nucleotide sequence ID" value="NZ_JAJUWU010000006.1"/>
</dbReference>
<evidence type="ECO:0000313" key="2">
    <source>
        <dbReference type="EMBL" id="MCE7027849.1"/>
    </source>
</evidence>
<gene>
    <name evidence="2" type="ORF">LZD57_07585</name>
</gene>
<feature type="region of interest" description="Disordered" evidence="1">
    <location>
        <begin position="1"/>
        <end position="46"/>
    </location>
</feature>
<evidence type="ECO:0000256" key="1">
    <source>
        <dbReference type="SAM" id="MobiDB-lite"/>
    </source>
</evidence>
<organism evidence="2 3">
    <name type="scientific">Jiella avicenniae</name>
    <dbReference type="NCBI Taxonomy" id="2907202"/>
    <lineage>
        <taxon>Bacteria</taxon>
        <taxon>Pseudomonadati</taxon>
        <taxon>Pseudomonadota</taxon>
        <taxon>Alphaproteobacteria</taxon>
        <taxon>Hyphomicrobiales</taxon>
        <taxon>Aurantimonadaceae</taxon>
        <taxon>Jiella</taxon>
    </lineage>
</organism>
<comment type="caution">
    <text evidence="2">The sequence shown here is derived from an EMBL/GenBank/DDBJ whole genome shotgun (WGS) entry which is preliminary data.</text>
</comment>
<dbReference type="EMBL" id="JAJUWU010000006">
    <property type="protein sequence ID" value="MCE7027849.1"/>
    <property type="molecule type" value="Genomic_DNA"/>
</dbReference>
<keyword evidence="3" id="KW-1185">Reference proteome</keyword>
<reference evidence="2" key="1">
    <citation type="submission" date="2022-01" db="EMBL/GenBank/DDBJ databases">
        <title>Jiella avicenniae sp. nov., a novel endophytic bacterium isolated from bark of Avicennia marina.</title>
        <authorList>
            <person name="Tuo L."/>
        </authorList>
    </citation>
    <scope>NUCLEOTIDE SEQUENCE</scope>
    <source>
        <strain evidence="2">CBK1P-4</strain>
    </source>
</reference>
<name>A0A9X1T4K9_9HYPH</name>
<proteinExistence type="predicted"/>